<dbReference type="EMBL" id="JAIWYP010000003">
    <property type="protein sequence ID" value="KAH3844501.1"/>
    <property type="molecule type" value="Genomic_DNA"/>
</dbReference>
<dbReference type="AlphaFoldDB" id="A0A9D4QUV7"/>
<gene>
    <name evidence="1" type="ORF">DPMN_086759</name>
</gene>
<organism evidence="1 2">
    <name type="scientific">Dreissena polymorpha</name>
    <name type="common">Zebra mussel</name>
    <name type="synonym">Mytilus polymorpha</name>
    <dbReference type="NCBI Taxonomy" id="45954"/>
    <lineage>
        <taxon>Eukaryota</taxon>
        <taxon>Metazoa</taxon>
        <taxon>Spiralia</taxon>
        <taxon>Lophotrochozoa</taxon>
        <taxon>Mollusca</taxon>
        <taxon>Bivalvia</taxon>
        <taxon>Autobranchia</taxon>
        <taxon>Heteroconchia</taxon>
        <taxon>Euheterodonta</taxon>
        <taxon>Imparidentia</taxon>
        <taxon>Neoheterodontei</taxon>
        <taxon>Myida</taxon>
        <taxon>Dreissenoidea</taxon>
        <taxon>Dreissenidae</taxon>
        <taxon>Dreissena</taxon>
    </lineage>
</organism>
<comment type="caution">
    <text evidence="1">The sequence shown here is derived from an EMBL/GenBank/DDBJ whole genome shotgun (WGS) entry which is preliminary data.</text>
</comment>
<proteinExistence type="predicted"/>
<protein>
    <submittedName>
        <fullName evidence="1">Uncharacterized protein</fullName>
    </submittedName>
</protein>
<keyword evidence="2" id="KW-1185">Reference proteome</keyword>
<reference evidence="1" key="2">
    <citation type="submission" date="2020-11" db="EMBL/GenBank/DDBJ databases">
        <authorList>
            <person name="McCartney M.A."/>
            <person name="Auch B."/>
            <person name="Kono T."/>
            <person name="Mallez S."/>
            <person name="Becker A."/>
            <person name="Gohl D.M."/>
            <person name="Silverstein K.A.T."/>
            <person name="Koren S."/>
            <person name="Bechman K.B."/>
            <person name="Herman A."/>
            <person name="Abrahante J.E."/>
            <person name="Garbe J."/>
        </authorList>
    </citation>
    <scope>NUCLEOTIDE SEQUENCE</scope>
    <source>
        <strain evidence="1">Duluth1</strain>
        <tissue evidence="1">Whole animal</tissue>
    </source>
</reference>
<reference evidence="1" key="1">
    <citation type="journal article" date="2019" name="bioRxiv">
        <title>The Genome of the Zebra Mussel, Dreissena polymorpha: A Resource for Invasive Species Research.</title>
        <authorList>
            <person name="McCartney M.A."/>
            <person name="Auch B."/>
            <person name="Kono T."/>
            <person name="Mallez S."/>
            <person name="Zhang Y."/>
            <person name="Obille A."/>
            <person name="Becker A."/>
            <person name="Abrahante J.E."/>
            <person name="Garbe J."/>
            <person name="Badalamenti J.P."/>
            <person name="Herman A."/>
            <person name="Mangelson H."/>
            <person name="Liachko I."/>
            <person name="Sullivan S."/>
            <person name="Sone E.D."/>
            <person name="Koren S."/>
            <person name="Silverstein K.A.T."/>
            <person name="Beckman K.B."/>
            <person name="Gohl D.M."/>
        </authorList>
    </citation>
    <scope>NUCLEOTIDE SEQUENCE</scope>
    <source>
        <strain evidence="1">Duluth1</strain>
        <tissue evidence="1">Whole animal</tissue>
    </source>
</reference>
<accession>A0A9D4QUV7</accession>
<dbReference type="Proteomes" id="UP000828390">
    <property type="component" value="Unassembled WGS sequence"/>
</dbReference>
<sequence>MQRIVVKTVRKLAILQSLTSVSVTDKFVTLVNEHLGITIDPVPSKGRGPLKGSYTLTSKGTNNQRKLKLEIQSLARKAVAKKILLREFKTPS</sequence>
<evidence type="ECO:0000313" key="1">
    <source>
        <dbReference type="EMBL" id="KAH3844501.1"/>
    </source>
</evidence>
<evidence type="ECO:0000313" key="2">
    <source>
        <dbReference type="Proteomes" id="UP000828390"/>
    </source>
</evidence>
<name>A0A9D4QUV7_DREPO</name>